<keyword evidence="1" id="KW-0614">Plasmid</keyword>
<geneLocation type="plasmid" evidence="1">
    <name>pNDM-TJ11</name>
</geneLocation>
<dbReference type="AlphaFoldDB" id="A0A345WXE9"/>
<reference evidence="1" key="1">
    <citation type="submission" date="2018-01" db="EMBL/GenBank/DDBJ databases">
        <title>Complete sequencing of a NDM-1 plasmid.</title>
        <authorList>
            <person name="Dong D."/>
            <person name="Jia N."/>
            <person name="Zhang H."/>
            <person name="Zhao H."/>
            <person name="Liu Z."/>
            <person name="Zhu Y."/>
        </authorList>
    </citation>
    <scope>NUCLEOTIDE SEQUENCE</scope>
    <source>
        <strain evidence="1">TJ11</strain>
        <plasmid evidence="1">pNDM-TJ11</plasmid>
    </source>
</reference>
<evidence type="ECO:0000313" key="1">
    <source>
        <dbReference type="EMBL" id="AXJ98352.1"/>
    </source>
</evidence>
<dbReference type="EMBL" id="MG845200">
    <property type="protein sequence ID" value="AXJ98352.1"/>
    <property type="molecule type" value="Genomic_DNA"/>
</dbReference>
<accession>A0A345WXE9</accession>
<name>A0A345WXE9_KLEOX</name>
<sequence>MKPLNIARNIIVRSTPLNEQMAGWSDEEKNKIALAVYSNSNFRFVLN</sequence>
<protein>
    <submittedName>
        <fullName evidence="1">Uncharacterized protein</fullName>
    </submittedName>
</protein>
<proteinExistence type="predicted"/>
<organism evidence="1">
    <name type="scientific">Klebsiella oxytoca</name>
    <dbReference type="NCBI Taxonomy" id="571"/>
    <lineage>
        <taxon>Bacteria</taxon>
        <taxon>Pseudomonadati</taxon>
        <taxon>Pseudomonadota</taxon>
        <taxon>Gammaproteobacteria</taxon>
        <taxon>Enterobacterales</taxon>
        <taxon>Enterobacteriaceae</taxon>
        <taxon>Klebsiella/Raoultella group</taxon>
        <taxon>Klebsiella</taxon>
    </lineage>
</organism>